<dbReference type="PANTHER" id="PTHR48471:SF1">
    <property type="entry name" value="DDE TNP4 DOMAIN-CONTAINING PROTEIN"/>
    <property type="match status" value="1"/>
</dbReference>
<gene>
    <name evidence="2" type="ORF">N0F65_007540</name>
</gene>
<evidence type="ECO:0000313" key="2">
    <source>
        <dbReference type="EMBL" id="DBA05378.1"/>
    </source>
</evidence>
<sequence>MLPPDRPRLSSTQFRFLRTRLTCYCVVLHAITSFEVVLADAVARASFCQRILACLLHYHTSAIEHKTLCELFGVPPSTMSRTLRKAEIALQKALKDIPQASVRWPTRVEQERWAECVFRKEPLLKGCFCVADGENYILQEPAEGDVQNAMYNGWLHSIKGTGVLCYGFDGTDIWGRYNFPGSWNDGVMSRQLQQVLSDAQCPAAAAPRIPRFQPRSGAWEVLSTLHLTLPYNPQLRALRLWNLHPLYNLRVRMTDISQIRSVFA</sequence>
<evidence type="ECO:0008006" key="4">
    <source>
        <dbReference type="Google" id="ProtNLM"/>
    </source>
</evidence>
<feature type="transmembrane region" description="Helical" evidence="1">
    <location>
        <begin position="21"/>
        <end position="43"/>
    </location>
</feature>
<keyword evidence="1" id="KW-1133">Transmembrane helix</keyword>
<accession>A0AAV2ZER2</accession>
<protein>
    <recommendedName>
        <fullName evidence="4">DDE Tnp4 domain-containing protein</fullName>
    </recommendedName>
</protein>
<evidence type="ECO:0000313" key="3">
    <source>
        <dbReference type="Proteomes" id="UP001146120"/>
    </source>
</evidence>
<keyword evidence="1" id="KW-0812">Transmembrane</keyword>
<dbReference type="AlphaFoldDB" id="A0AAV2ZER2"/>
<organism evidence="2 3">
    <name type="scientific">Lagenidium giganteum</name>
    <dbReference type="NCBI Taxonomy" id="4803"/>
    <lineage>
        <taxon>Eukaryota</taxon>
        <taxon>Sar</taxon>
        <taxon>Stramenopiles</taxon>
        <taxon>Oomycota</taxon>
        <taxon>Peronosporomycetes</taxon>
        <taxon>Pythiales</taxon>
        <taxon>Pythiaceae</taxon>
    </lineage>
</organism>
<keyword evidence="3" id="KW-1185">Reference proteome</keyword>
<reference evidence="2" key="1">
    <citation type="submission" date="2022-11" db="EMBL/GenBank/DDBJ databases">
        <authorList>
            <person name="Morgan W.R."/>
            <person name="Tartar A."/>
        </authorList>
    </citation>
    <scope>NUCLEOTIDE SEQUENCE</scope>
    <source>
        <strain evidence="2">ARSEF 373</strain>
    </source>
</reference>
<proteinExistence type="predicted"/>
<reference evidence="2" key="2">
    <citation type="journal article" date="2023" name="Microbiol Resour">
        <title>Decontamination and Annotation of the Draft Genome Sequence of the Oomycete Lagenidium giganteum ARSEF 373.</title>
        <authorList>
            <person name="Morgan W.R."/>
            <person name="Tartar A."/>
        </authorList>
    </citation>
    <scope>NUCLEOTIDE SEQUENCE</scope>
    <source>
        <strain evidence="2">ARSEF 373</strain>
    </source>
</reference>
<dbReference type="Proteomes" id="UP001146120">
    <property type="component" value="Unassembled WGS sequence"/>
</dbReference>
<name>A0AAV2ZER2_9STRA</name>
<comment type="caution">
    <text evidence="2">The sequence shown here is derived from an EMBL/GenBank/DDBJ whole genome shotgun (WGS) entry which is preliminary data.</text>
</comment>
<dbReference type="PANTHER" id="PTHR48471">
    <property type="entry name" value="DDE TNP4 DOMAIN-CONTAINING PROTEIN"/>
    <property type="match status" value="1"/>
</dbReference>
<evidence type="ECO:0000256" key="1">
    <source>
        <dbReference type="SAM" id="Phobius"/>
    </source>
</evidence>
<dbReference type="EMBL" id="DAKRPA010000001">
    <property type="protein sequence ID" value="DBA05378.1"/>
    <property type="molecule type" value="Genomic_DNA"/>
</dbReference>
<keyword evidence="1" id="KW-0472">Membrane</keyword>